<evidence type="ECO:0000256" key="3">
    <source>
        <dbReference type="ARBA" id="ARBA00022737"/>
    </source>
</evidence>
<dbReference type="GO" id="GO:0043022">
    <property type="term" value="F:ribosome binding"/>
    <property type="evidence" value="ECO:0007669"/>
    <property type="project" value="TreeGrafter"/>
</dbReference>
<dbReference type="PROSITE" id="PS50102">
    <property type="entry name" value="RRM"/>
    <property type="match status" value="2"/>
</dbReference>
<dbReference type="OrthoDB" id="10033548at2759"/>
<dbReference type="GO" id="GO:0003730">
    <property type="term" value="F:mRNA 3'-UTR binding"/>
    <property type="evidence" value="ECO:0007669"/>
    <property type="project" value="InterPro"/>
</dbReference>
<dbReference type="InterPro" id="IPR032296">
    <property type="entry name" value="CEBP_ZZ"/>
</dbReference>
<dbReference type="SMART" id="SM00360">
    <property type="entry name" value="RRM"/>
    <property type="match status" value="2"/>
</dbReference>
<proteinExistence type="predicted"/>
<dbReference type="FunFam" id="4.10.640.40:FF:000001">
    <property type="entry name" value="Cytoplasmic polyadenylation element-binding 2 isoform X2"/>
    <property type="match status" value="1"/>
</dbReference>
<dbReference type="Gene3D" id="4.10.640.40">
    <property type="entry name" value="Cytoplasmic polyadenylation element-binding protein, ZZ domain"/>
    <property type="match status" value="1"/>
</dbReference>
<feature type="compositionally biased region" description="Polar residues" evidence="5">
    <location>
        <begin position="138"/>
        <end position="148"/>
    </location>
</feature>
<feature type="region of interest" description="Disordered" evidence="5">
    <location>
        <begin position="338"/>
        <end position="357"/>
    </location>
</feature>
<dbReference type="Pfam" id="PF16367">
    <property type="entry name" value="RRM_7"/>
    <property type="match status" value="1"/>
</dbReference>
<dbReference type="FunFam" id="3.30.70.330:FF:000008">
    <property type="entry name" value="Cytoplasmic polyadenylation element-binding 2 isoform X2"/>
    <property type="match status" value="1"/>
</dbReference>
<dbReference type="CDD" id="cd12724">
    <property type="entry name" value="RRM1_CPEB2_like"/>
    <property type="match status" value="1"/>
</dbReference>
<dbReference type="GO" id="GO:0000900">
    <property type="term" value="F:mRNA regulatory element binding translation repressor activity"/>
    <property type="evidence" value="ECO:0007669"/>
    <property type="project" value="TreeGrafter"/>
</dbReference>
<dbReference type="InterPro" id="IPR034819">
    <property type="entry name" value="CPEB"/>
</dbReference>
<dbReference type="GO" id="GO:0005737">
    <property type="term" value="C:cytoplasm"/>
    <property type="evidence" value="ECO:0007669"/>
    <property type="project" value="UniProtKB-SubCell"/>
</dbReference>
<dbReference type="GO" id="GO:0008135">
    <property type="term" value="F:translation factor activity, RNA binding"/>
    <property type="evidence" value="ECO:0007669"/>
    <property type="project" value="TreeGrafter"/>
</dbReference>
<dbReference type="InterPro" id="IPR012677">
    <property type="entry name" value="Nucleotide-bd_a/b_plait_sf"/>
</dbReference>
<comment type="subcellular location">
    <subcellularLocation>
        <location evidence="1">Cytoplasm</location>
    </subcellularLocation>
</comment>
<evidence type="ECO:0000313" key="7">
    <source>
        <dbReference type="Proteomes" id="UP001152795"/>
    </source>
</evidence>
<comment type="caution">
    <text evidence="6">The sequence shown here is derived from an EMBL/GenBank/DDBJ whole genome shotgun (WGS) entry which is preliminary data.</text>
</comment>
<evidence type="ECO:0000256" key="1">
    <source>
        <dbReference type="ARBA" id="ARBA00004496"/>
    </source>
</evidence>
<dbReference type="Gene3D" id="3.30.70.330">
    <property type="match status" value="2"/>
</dbReference>
<organism evidence="6 7">
    <name type="scientific">Paramuricea clavata</name>
    <name type="common">Red gorgonian</name>
    <name type="synonym">Violescent sea-whip</name>
    <dbReference type="NCBI Taxonomy" id="317549"/>
    <lineage>
        <taxon>Eukaryota</taxon>
        <taxon>Metazoa</taxon>
        <taxon>Cnidaria</taxon>
        <taxon>Anthozoa</taxon>
        <taxon>Octocorallia</taxon>
        <taxon>Malacalcyonacea</taxon>
        <taxon>Plexauridae</taxon>
        <taxon>Paramuricea</taxon>
    </lineage>
</organism>
<accession>A0A7D9ELK6</accession>
<dbReference type="GO" id="GO:0045202">
    <property type="term" value="C:synapse"/>
    <property type="evidence" value="ECO:0007669"/>
    <property type="project" value="TreeGrafter"/>
</dbReference>
<keyword evidence="3" id="KW-0677">Repeat</keyword>
<dbReference type="FunFam" id="3.30.70.330:FF:000009">
    <property type="entry name" value="cytoplasmic polyadenylation element-binding protein 2 isoform X1"/>
    <property type="match status" value="1"/>
</dbReference>
<keyword evidence="7" id="KW-1185">Reference proteome</keyword>
<reference evidence="6" key="1">
    <citation type="submission" date="2020-04" db="EMBL/GenBank/DDBJ databases">
        <authorList>
            <person name="Alioto T."/>
            <person name="Alioto T."/>
            <person name="Gomez Garrido J."/>
        </authorList>
    </citation>
    <scope>NUCLEOTIDE SEQUENCE</scope>
    <source>
        <strain evidence="6">A484AB</strain>
    </source>
</reference>
<dbReference type="CDD" id="cd12726">
    <property type="entry name" value="RRM2_CPEB2_like"/>
    <property type="match status" value="1"/>
</dbReference>
<feature type="region of interest" description="Disordered" evidence="5">
    <location>
        <begin position="216"/>
        <end position="241"/>
    </location>
</feature>
<sequence length="620" mass="68529">MADLSHAIGRDLIPVEFQNPDNSTSLFLSPLKDDNIHEKTTASEPTCLTDDDFLNENTFRGPFSQSQLASNNGSVSSELKRHFFSTAPSTATNSMFHDLSPGSLWTPQSRDDIQSQTMAISFAGNTPNHYHAPKPNRIPNSNYPTSMAPQGKRNLPGYSFLPIGGSTKPSTGWNATNGQPVSGWQHFSANPTWQFHSSPSYGMTNQVSVIGQRNGVALSNGRPSFPPSSRHPRGQRSNLNGLYSRPVCTANLTQGLQGMSLSERPIDGTVVGDSGILGISGNLTELSNSLYMDKNKHHGHSKISNLESSLLDMIKSPSDCSDNLTAFRAQLQKKSYNQDQTVPSLGSSLNTSPKSDDSLERYSRKVFVGGLPPDIDEVEIHASFCKFGNLTVDWPHKAESKSYFPPKGYAFLLFLEEISVQRLIEACIEQDQKLYLCVSSPTIKDKPVQIRPWCLSDADFVMDASQVLDPRKTIFVGGVPRPLRAVELALIMDRLYGGVCYAGIDVDPELKYPKGAGRVAFSNQQSYIAAISARFVQLQHGDIDKRVEVKPYVLDDQMCDECHGVRCGGKFAPFFCANVTCLQYYCEQCWSIIHSRAGREFHKPLVKEGADRPRSLPFRW</sequence>
<dbReference type="InterPro" id="IPR000504">
    <property type="entry name" value="RRM_dom"/>
</dbReference>
<dbReference type="CDD" id="cd19757">
    <property type="entry name" value="Bbox1"/>
    <property type="match status" value="1"/>
</dbReference>
<dbReference type="SUPFAM" id="SSF54928">
    <property type="entry name" value="RNA-binding domain, RBD"/>
    <property type="match status" value="1"/>
</dbReference>
<dbReference type="Proteomes" id="UP001152795">
    <property type="component" value="Unassembled WGS sequence"/>
</dbReference>
<name>A0A7D9ELK6_PARCT</name>
<dbReference type="GO" id="GO:0005634">
    <property type="term" value="C:nucleus"/>
    <property type="evidence" value="ECO:0007669"/>
    <property type="project" value="TreeGrafter"/>
</dbReference>
<gene>
    <name evidence="6" type="ORF">PACLA_8A078279</name>
</gene>
<evidence type="ECO:0000256" key="4">
    <source>
        <dbReference type="ARBA" id="ARBA00022884"/>
    </source>
</evidence>
<dbReference type="GO" id="GO:0043005">
    <property type="term" value="C:neuron projection"/>
    <property type="evidence" value="ECO:0007669"/>
    <property type="project" value="TreeGrafter"/>
</dbReference>
<dbReference type="InterPro" id="IPR038446">
    <property type="entry name" value="CEBP_ZZ_sf"/>
</dbReference>
<dbReference type="GO" id="GO:2000766">
    <property type="term" value="P:negative regulation of cytoplasmic translation"/>
    <property type="evidence" value="ECO:0007669"/>
    <property type="project" value="TreeGrafter"/>
</dbReference>
<dbReference type="PANTHER" id="PTHR12566:SF12">
    <property type="entry name" value="TRANSLATIONAL REGULATOR ORB2"/>
    <property type="match status" value="1"/>
</dbReference>
<keyword evidence="2" id="KW-0963">Cytoplasm</keyword>
<feature type="region of interest" description="Disordered" evidence="5">
    <location>
        <begin position="125"/>
        <end position="163"/>
    </location>
</feature>
<evidence type="ECO:0000256" key="5">
    <source>
        <dbReference type="SAM" id="MobiDB-lite"/>
    </source>
</evidence>
<dbReference type="InterPro" id="IPR035979">
    <property type="entry name" value="RBD_domain_sf"/>
</dbReference>
<dbReference type="AlphaFoldDB" id="A0A7D9ELK6"/>
<dbReference type="EMBL" id="CACRXK020007272">
    <property type="protein sequence ID" value="CAB4011808.1"/>
    <property type="molecule type" value="Genomic_DNA"/>
</dbReference>
<keyword evidence="4" id="KW-0694">RNA-binding</keyword>
<protein>
    <submittedName>
        <fullName evidence="6">Cytoplasmic polyadenylation element-binding 2-like</fullName>
    </submittedName>
</protein>
<evidence type="ECO:0000256" key="2">
    <source>
        <dbReference type="ARBA" id="ARBA00022490"/>
    </source>
</evidence>
<evidence type="ECO:0000313" key="6">
    <source>
        <dbReference type="EMBL" id="CAB4011808.1"/>
    </source>
</evidence>
<feature type="compositionally biased region" description="Polar residues" evidence="5">
    <location>
        <begin position="338"/>
        <end position="353"/>
    </location>
</feature>
<dbReference type="Pfam" id="PF16366">
    <property type="entry name" value="CEBP_ZZ"/>
    <property type="match status" value="1"/>
</dbReference>
<dbReference type="PANTHER" id="PTHR12566">
    <property type="entry name" value="CYTOPLASMIC POLYADENYLATION ELEMENT BINDING PROTEIN CPEB"/>
    <property type="match status" value="1"/>
</dbReference>